<organism evidence="1 2">
    <name type="scientific">Vibrio rumoiensis</name>
    <dbReference type="NCBI Taxonomy" id="76258"/>
    <lineage>
        <taxon>Bacteria</taxon>
        <taxon>Pseudomonadati</taxon>
        <taxon>Pseudomonadota</taxon>
        <taxon>Gammaproteobacteria</taxon>
        <taxon>Vibrionales</taxon>
        <taxon>Vibrionaceae</taxon>
        <taxon>Vibrio</taxon>
    </lineage>
</organism>
<dbReference type="EMBL" id="JBIHSN010000003">
    <property type="protein sequence ID" value="MFH0267222.1"/>
    <property type="molecule type" value="Genomic_DNA"/>
</dbReference>
<protein>
    <submittedName>
        <fullName evidence="1">Capsid cement protein</fullName>
    </submittedName>
</protein>
<dbReference type="Proteomes" id="UP001607151">
    <property type="component" value="Unassembled WGS sequence"/>
</dbReference>
<accession>A0ABW7IZX1</accession>
<evidence type="ECO:0000313" key="1">
    <source>
        <dbReference type="EMBL" id="MFH0267222.1"/>
    </source>
</evidence>
<name>A0ABW7IZX1_9VIBR</name>
<dbReference type="InterPro" id="IPR011231">
    <property type="entry name" value="Phage_VT1-Sakai_H0018"/>
</dbReference>
<comment type="caution">
    <text evidence="1">The sequence shown here is derived from an EMBL/GenBank/DDBJ whole genome shotgun (WGS) entry which is preliminary data.</text>
</comment>
<evidence type="ECO:0000313" key="2">
    <source>
        <dbReference type="Proteomes" id="UP001607151"/>
    </source>
</evidence>
<dbReference type="RefSeq" id="WP_394608737.1">
    <property type="nucleotide sequence ID" value="NZ_JBIHSN010000003.1"/>
</dbReference>
<keyword evidence="2" id="KW-1185">Reference proteome</keyword>
<reference evidence="1 2" key="1">
    <citation type="submission" date="2024-10" db="EMBL/GenBank/DDBJ databases">
        <authorList>
            <person name="Yibar A."/>
            <person name="Saticioglu I.B."/>
            <person name="Duman M."/>
            <person name="Ajmi N."/>
            <person name="Gurler F."/>
            <person name="Ay H."/>
            <person name="Onuk E."/>
            <person name="Guler S."/>
            <person name="Romalde J.L."/>
        </authorList>
    </citation>
    <scope>NUCLEOTIDE SEQUENCE [LARGE SCALE GENOMIC DNA]</scope>
    <source>
        <strain evidence="1 2">14-MA-B</strain>
    </source>
</reference>
<proteinExistence type="predicted"/>
<dbReference type="Pfam" id="PF09956">
    <property type="entry name" value="Phage_cement_2"/>
    <property type="match status" value="1"/>
</dbReference>
<gene>
    <name evidence="1" type="ORF">ACGRQ9_17390</name>
</gene>
<sequence length="113" mass="11603">MHIAEGKKIAVVGLAGGMKKDVPIQYGQLVIVPNYTIAEGETGTARYTGLFDGPIKEGDAPTFAGEHAFFDAADKTFTKTAPADGVTVPVGVFIDGGVLLTGELIPAAEAPAE</sequence>